<proteinExistence type="predicted"/>
<sequence>MRLFLTQHTGRMYHPGQPENTFPPGIVRQHLSPAMSVAINPPVANILHQPWHCPVDGKCSSG</sequence>
<protein>
    <submittedName>
        <fullName evidence="1">Uncharacterized protein</fullName>
    </submittedName>
</protein>
<dbReference type="Proteomes" id="UP001223829">
    <property type="component" value="Unassembled WGS sequence"/>
</dbReference>
<gene>
    <name evidence="1" type="ORF">QO046_18405</name>
</gene>
<reference evidence="1" key="1">
    <citation type="submission" date="2023-05" db="EMBL/GenBank/DDBJ databases">
        <title>Efficient inhibition of multidrug-resistant Escherichia coli by a new antibiotic combination.</title>
        <authorList>
            <person name="Lin T."/>
        </authorList>
    </citation>
    <scope>NUCLEOTIDE SEQUENCE</scope>
    <source>
        <strain evidence="1">YmmD45</strain>
    </source>
</reference>
<accession>A0AAW6W2B3</accession>
<dbReference type="EMBL" id="JASMQD010000001">
    <property type="protein sequence ID" value="MDK2696306.1"/>
    <property type="molecule type" value="Genomic_DNA"/>
</dbReference>
<dbReference type="AlphaFoldDB" id="A0AAW6W2B3"/>
<organism evidence="1 2">
    <name type="scientific">Escherichia coli</name>
    <dbReference type="NCBI Taxonomy" id="562"/>
    <lineage>
        <taxon>Bacteria</taxon>
        <taxon>Pseudomonadati</taxon>
        <taxon>Pseudomonadota</taxon>
        <taxon>Gammaproteobacteria</taxon>
        <taxon>Enterobacterales</taxon>
        <taxon>Enterobacteriaceae</taxon>
        <taxon>Escherichia</taxon>
    </lineage>
</organism>
<comment type="caution">
    <text evidence="1">The sequence shown here is derived from an EMBL/GenBank/DDBJ whole genome shotgun (WGS) entry which is preliminary data.</text>
</comment>
<name>A0AAW6W2B3_ECOLX</name>
<evidence type="ECO:0000313" key="1">
    <source>
        <dbReference type="EMBL" id="MDK2696306.1"/>
    </source>
</evidence>
<evidence type="ECO:0000313" key="2">
    <source>
        <dbReference type="Proteomes" id="UP001223829"/>
    </source>
</evidence>